<accession>A0A1I0EE17</accession>
<evidence type="ECO:0000313" key="2">
    <source>
        <dbReference type="Proteomes" id="UP000199820"/>
    </source>
</evidence>
<reference evidence="2" key="1">
    <citation type="submission" date="2016-10" db="EMBL/GenBank/DDBJ databases">
        <authorList>
            <person name="Varghese N."/>
            <person name="Submissions S."/>
        </authorList>
    </citation>
    <scope>NUCLEOTIDE SEQUENCE [LARGE SCALE GENOMIC DNA]</scope>
    <source>
        <strain evidence="2">KH1P1</strain>
    </source>
</reference>
<dbReference type="RefSeq" id="WP_074649371.1">
    <property type="nucleotide sequence ID" value="NZ_FOIL01000018.1"/>
</dbReference>
<gene>
    <name evidence="1" type="ORF">SAMN04487771_101818</name>
</gene>
<dbReference type="InterPro" id="IPR025591">
    <property type="entry name" value="RloB"/>
</dbReference>
<dbReference type="Proteomes" id="UP000199820">
    <property type="component" value="Unassembled WGS sequence"/>
</dbReference>
<keyword evidence="2" id="KW-1185">Reference proteome</keyword>
<protein>
    <submittedName>
        <fullName evidence="1">RloB-like protein</fullName>
    </submittedName>
</protein>
<dbReference type="AlphaFoldDB" id="A0A1I0EE17"/>
<evidence type="ECO:0000313" key="1">
    <source>
        <dbReference type="EMBL" id="SET43518.1"/>
    </source>
</evidence>
<proteinExistence type="predicted"/>
<dbReference type="OrthoDB" id="9796523at2"/>
<name>A0A1I0EE17_9FIRM</name>
<dbReference type="EMBL" id="FOIL01000018">
    <property type="protein sequence ID" value="SET43518.1"/>
    <property type="molecule type" value="Genomic_DNA"/>
</dbReference>
<organism evidence="1 2">
    <name type="scientific">[Clostridium] aminophilum</name>
    <dbReference type="NCBI Taxonomy" id="1526"/>
    <lineage>
        <taxon>Bacteria</taxon>
        <taxon>Bacillati</taxon>
        <taxon>Bacillota</taxon>
        <taxon>Clostridia</taxon>
        <taxon>Lachnospirales</taxon>
        <taxon>Lachnospiraceae</taxon>
    </lineage>
</organism>
<sequence length="222" mass="26243">MSLKPLKKSDLGKDWVKNDRYVRKIGINPEYHLIVTEGTDTEPNYFEEIRRIINEKYSDRIVLKVEGKGDNTLNLFEKARQSATGPNDYKHVWIVYDTDDFPAERINKTAELCRKTEGDTTRFHAIWSNQCIELWFLLHFGFYQTDIHRKEYWPKLTEWLSYVGKGKYKKNRKDMYTVLRPYMDFAIENAKKLDRMNAGKTPSASAPGTKVYELIEVLRPYL</sequence>
<dbReference type="Pfam" id="PF13707">
    <property type="entry name" value="RloB"/>
    <property type="match status" value="1"/>
</dbReference>